<name>A0A3B1CCE5_9ZZZZ</name>
<sequence>MKSIIALYAVILLAINLYASDHGIYLKTHEKISEDISVVQDAVAKKLTENGFTVLYNSDVTTPDYIREEKSEHCGFKAKLIVFTSDDFTKMITSKGNKYLIAGFLRVGIYEDQNGVNVNIIDPETITRIVFNDLYENDKEDEYKAVVEKSKSFKTELVKVLHEVNLGKHVNIPMEPIRDDEDLAESSKDMFMMVGQMTFFNDEDQFPIIYSISKSGNTTAQSLSNEFAGNLKNYVPTEDDTEYRWTPNPKSDLTWKVISRINSPDGNAVLLGITRPRTEGVSFNIAGMSREDDINKCPGIDHTAAYPVEVLFIEEEGNVNVYTAREMFRMDMYFWDAGMSAFMDHMSMPGILDESIKKSLLEKKFEED</sequence>
<protein>
    <submittedName>
        <fullName evidence="1">Uncharacterized protein</fullName>
    </submittedName>
</protein>
<dbReference type="Gene3D" id="3.30.310.70">
    <property type="entry name" value="TT1751-like domain"/>
    <property type="match status" value="1"/>
</dbReference>
<dbReference type="EMBL" id="UOGD01000404">
    <property type="protein sequence ID" value="VAX28146.1"/>
    <property type="molecule type" value="Genomic_DNA"/>
</dbReference>
<evidence type="ECO:0000313" key="1">
    <source>
        <dbReference type="EMBL" id="VAX28146.1"/>
    </source>
</evidence>
<organism evidence="1">
    <name type="scientific">hydrothermal vent metagenome</name>
    <dbReference type="NCBI Taxonomy" id="652676"/>
    <lineage>
        <taxon>unclassified sequences</taxon>
        <taxon>metagenomes</taxon>
        <taxon>ecological metagenomes</taxon>
    </lineage>
</organism>
<proteinExistence type="predicted"/>
<dbReference type="AlphaFoldDB" id="A0A3B1CCE5"/>
<gene>
    <name evidence="1" type="ORF">MNBD_IGNAVI01-2969</name>
</gene>
<reference evidence="1" key="1">
    <citation type="submission" date="2018-06" db="EMBL/GenBank/DDBJ databases">
        <authorList>
            <person name="Zhirakovskaya E."/>
        </authorList>
    </citation>
    <scope>NUCLEOTIDE SEQUENCE</scope>
</reference>
<accession>A0A3B1CCE5</accession>
<dbReference type="InterPro" id="IPR035923">
    <property type="entry name" value="TT1751-like_sf"/>
</dbReference>